<accession>A0A914RD21</accession>
<reference evidence="9" key="1">
    <citation type="submission" date="2022-11" db="UniProtKB">
        <authorList>
            <consortium name="WormBaseParasite"/>
        </authorList>
    </citation>
    <scope>IDENTIFICATION</scope>
</reference>
<dbReference type="Pfam" id="PF06859">
    <property type="entry name" value="Bin3"/>
    <property type="match status" value="1"/>
</dbReference>
<dbReference type="PROSITE" id="PS51515">
    <property type="entry name" value="BIN3_SAM"/>
    <property type="match status" value="1"/>
</dbReference>
<dbReference type="EC" id="2.1.1.-" evidence="6"/>
<keyword evidence="4 5" id="KW-0949">S-adenosyl-L-methionine</keyword>
<dbReference type="InterPro" id="IPR010675">
    <property type="entry name" value="Bin3_C"/>
</dbReference>
<evidence type="ECO:0000313" key="9">
    <source>
        <dbReference type="WBParaSite" id="PEQ_0000439801-mRNA-1"/>
    </source>
</evidence>
<dbReference type="InterPro" id="IPR029063">
    <property type="entry name" value="SAM-dependent_MTases_sf"/>
</dbReference>
<dbReference type="PANTHER" id="PTHR12315">
    <property type="entry name" value="BICOID-INTERACTING PROTEIN RELATED"/>
    <property type="match status" value="1"/>
</dbReference>
<comment type="similarity">
    <text evidence="1 6">Belongs to the methyltransferase superfamily.</text>
</comment>
<evidence type="ECO:0000256" key="2">
    <source>
        <dbReference type="ARBA" id="ARBA00022603"/>
    </source>
</evidence>
<evidence type="ECO:0000256" key="5">
    <source>
        <dbReference type="PROSITE-ProRule" id="PRU00848"/>
    </source>
</evidence>
<evidence type="ECO:0000259" key="7">
    <source>
        <dbReference type="PROSITE" id="PS51515"/>
    </source>
</evidence>
<dbReference type="AlphaFoldDB" id="A0A914RD21"/>
<dbReference type="GO" id="GO:0040031">
    <property type="term" value="P:snRNA modification"/>
    <property type="evidence" value="ECO:0007669"/>
    <property type="project" value="TreeGrafter"/>
</dbReference>
<organism evidence="8 9">
    <name type="scientific">Parascaris equorum</name>
    <name type="common">Equine roundworm</name>
    <dbReference type="NCBI Taxonomy" id="6256"/>
    <lineage>
        <taxon>Eukaryota</taxon>
        <taxon>Metazoa</taxon>
        <taxon>Ecdysozoa</taxon>
        <taxon>Nematoda</taxon>
        <taxon>Chromadorea</taxon>
        <taxon>Rhabditida</taxon>
        <taxon>Spirurina</taxon>
        <taxon>Ascaridomorpha</taxon>
        <taxon>Ascaridoidea</taxon>
        <taxon>Ascarididae</taxon>
        <taxon>Parascaris</taxon>
    </lineage>
</organism>
<sequence>MDGSSIPVLFIERHSYSSCIEIRVKEEFDVILALSITKWIHLNWGDAGLKRFFRRAFLQLHPGGLLILEPQAFRSYKKRARMTVR</sequence>
<evidence type="ECO:0000256" key="1">
    <source>
        <dbReference type="ARBA" id="ARBA00008361"/>
    </source>
</evidence>
<dbReference type="WBParaSite" id="PEQ_0000439801-mRNA-1">
    <property type="protein sequence ID" value="PEQ_0000439801-mRNA-1"/>
    <property type="gene ID" value="PEQ_0000439801"/>
</dbReference>
<dbReference type="GO" id="GO:0032259">
    <property type="term" value="P:methylation"/>
    <property type="evidence" value="ECO:0007669"/>
    <property type="project" value="UniProtKB-KW"/>
</dbReference>
<evidence type="ECO:0000313" key="8">
    <source>
        <dbReference type="Proteomes" id="UP000887564"/>
    </source>
</evidence>
<dbReference type="SUPFAM" id="SSF53335">
    <property type="entry name" value="S-adenosyl-L-methionine-dependent methyltransferases"/>
    <property type="match status" value="1"/>
</dbReference>
<evidence type="ECO:0000256" key="4">
    <source>
        <dbReference type="ARBA" id="ARBA00022691"/>
    </source>
</evidence>
<dbReference type="Gene3D" id="3.40.50.150">
    <property type="entry name" value="Vaccinia Virus protein VP39"/>
    <property type="match status" value="1"/>
</dbReference>
<dbReference type="GO" id="GO:0008171">
    <property type="term" value="F:O-methyltransferase activity"/>
    <property type="evidence" value="ECO:0007669"/>
    <property type="project" value="UniProtKB-UniRule"/>
</dbReference>
<dbReference type="InterPro" id="IPR024160">
    <property type="entry name" value="BIN3_SAM-bd_dom"/>
</dbReference>
<dbReference type="GO" id="GO:0008173">
    <property type="term" value="F:RNA methyltransferase activity"/>
    <property type="evidence" value="ECO:0007669"/>
    <property type="project" value="UniProtKB-UniRule"/>
</dbReference>
<dbReference type="PANTHER" id="PTHR12315:SF0">
    <property type="entry name" value="7SK SNRNA METHYLPHOSPHATE CAPPING ENZYME"/>
    <property type="match status" value="1"/>
</dbReference>
<dbReference type="GO" id="GO:0017069">
    <property type="term" value="F:snRNA binding"/>
    <property type="evidence" value="ECO:0007669"/>
    <property type="project" value="TreeGrafter"/>
</dbReference>
<dbReference type="InterPro" id="IPR039772">
    <property type="entry name" value="Bin3-like"/>
</dbReference>
<keyword evidence="2 6" id="KW-0489">Methyltransferase</keyword>
<keyword evidence="8" id="KW-1185">Reference proteome</keyword>
<evidence type="ECO:0000256" key="3">
    <source>
        <dbReference type="ARBA" id="ARBA00022679"/>
    </source>
</evidence>
<name>A0A914RD21_PAREQ</name>
<protein>
    <recommendedName>
        <fullName evidence="6">RNA methyltransferase</fullName>
        <ecNumber evidence="6">2.1.1.-</ecNumber>
    </recommendedName>
</protein>
<proteinExistence type="inferred from homology"/>
<evidence type="ECO:0000256" key="6">
    <source>
        <dbReference type="RuleBase" id="RU367087"/>
    </source>
</evidence>
<feature type="domain" description="Bin3-type SAM" evidence="7">
    <location>
        <begin position="1"/>
        <end position="85"/>
    </location>
</feature>
<keyword evidence="3 6" id="KW-0808">Transferase</keyword>
<dbReference type="Proteomes" id="UP000887564">
    <property type="component" value="Unplaced"/>
</dbReference>